<evidence type="ECO:0000313" key="1">
    <source>
        <dbReference type="EMBL" id="KAJ7212602.1"/>
    </source>
</evidence>
<sequence length="68" mass="7611">HSYSILPALASDGIIYSHVKEGGYNGEEFCIWLEGLMEHMQPYPAPRSVLVIDNCRIHHVADVEAICN</sequence>
<dbReference type="EMBL" id="JARJCW010000023">
    <property type="protein sequence ID" value="KAJ7212602.1"/>
    <property type="molecule type" value="Genomic_DNA"/>
</dbReference>
<name>A0AAD6VKX3_9AGAR</name>
<protein>
    <recommendedName>
        <fullName evidence="3">Tc1-like transposase DDE domain-containing protein</fullName>
    </recommendedName>
</protein>
<dbReference type="InterPro" id="IPR036397">
    <property type="entry name" value="RNaseH_sf"/>
</dbReference>
<evidence type="ECO:0000313" key="2">
    <source>
        <dbReference type="Proteomes" id="UP001219525"/>
    </source>
</evidence>
<gene>
    <name evidence="1" type="ORF">GGX14DRAFT_308547</name>
</gene>
<proteinExistence type="predicted"/>
<feature type="non-terminal residue" evidence="1">
    <location>
        <position position="68"/>
    </location>
</feature>
<evidence type="ECO:0008006" key="3">
    <source>
        <dbReference type="Google" id="ProtNLM"/>
    </source>
</evidence>
<dbReference type="AlphaFoldDB" id="A0AAD6VKX3"/>
<reference evidence="1" key="1">
    <citation type="submission" date="2023-03" db="EMBL/GenBank/DDBJ databases">
        <title>Massive genome expansion in bonnet fungi (Mycena s.s.) driven by repeated elements and novel gene families across ecological guilds.</title>
        <authorList>
            <consortium name="Lawrence Berkeley National Laboratory"/>
            <person name="Harder C.B."/>
            <person name="Miyauchi S."/>
            <person name="Viragh M."/>
            <person name="Kuo A."/>
            <person name="Thoen E."/>
            <person name="Andreopoulos B."/>
            <person name="Lu D."/>
            <person name="Skrede I."/>
            <person name="Drula E."/>
            <person name="Henrissat B."/>
            <person name="Morin E."/>
            <person name="Kohler A."/>
            <person name="Barry K."/>
            <person name="LaButti K."/>
            <person name="Morin E."/>
            <person name="Salamov A."/>
            <person name="Lipzen A."/>
            <person name="Mereny Z."/>
            <person name="Hegedus B."/>
            <person name="Baldrian P."/>
            <person name="Stursova M."/>
            <person name="Weitz H."/>
            <person name="Taylor A."/>
            <person name="Grigoriev I.V."/>
            <person name="Nagy L.G."/>
            <person name="Martin F."/>
            <person name="Kauserud H."/>
        </authorList>
    </citation>
    <scope>NUCLEOTIDE SEQUENCE</scope>
    <source>
        <strain evidence="1">9144</strain>
    </source>
</reference>
<dbReference type="Proteomes" id="UP001219525">
    <property type="component" value="Unassembled WGS sequence"/>
</dbReference>
<organism evidence="1 2">
    <name type="scientific">Mycena pura</name>
    <dbReference type="NCBI Taxonomy" id="153505"/>
    <lineage>
        <taxon>Eukaryota</taxon>
        <taxon>Fungi</taxon>
        <taxon>Dikarya</taxon>
        <taxon>Basidiomycota</taxon>
        <taxon>Agaricomycotina</taxon>
        <taxon>Agaricomycetes</taxon>
        <taxon>Agaricomycetidae</taxon>
        <taxon>Agaricales</taxon>
        <taxon>Marasmiineae</taxon>
        <taxon>Mycenaceae</taxon>
        <taxon>Mycena</taxon>
    </lineage>
</organism>
<dbReference type="GO" id="GO:0003676">
    <property type="term" value="F:nucleic acid binding"/>
    <property type="evidence" value="ECO:0007669"/>
    <property type="project" value="InterPro"/>
</dbReference>
<dbReference type="Gene3D" id="3.30.420.10">
    <property type="entry name" value="Ribonuclease H-like superfamily/Ribonuclease H"/>
    <property type="match status" value="1"/>
</dbReference>
<feature type="non-terminal residue" evidence="1">
    <location>
        <position position="1"/>
    </location>
</feature>
<accession>A0AAD6VKX3</accession>
<keyword evidence="2" id="KW-1185">Reference proteome</keyword>
<comment type="caution">
    <text evidence="1">The sequence shown here is derived from an EMBL/GenBank/DDBJ whole genome shotgun (WGS) entry which is preliminary data.</text>
</comment>